<gene>
    <name evidence="2" type="ORF">EHQ58_15385</name>
</gene>
<dbReference type="Proteomes" id="UP000297693">
    <property type="component" value="Unassembled WGS sequence"/>
</dbReference>
<keyword evidence="1" id="KW-0732">Signal</keyword>
<sequence length="150" mass="17557">MRLILLLFFILGSNANLTAEEKLLTLSDATRKLVIDDRTSEDYFLCLMDGKKVFGKNPAKTSECYSLKEQDLAVSMELFLQLPKEEEMQVGFYTSEGKQVIPYWEENGQRILCLSFVIRKSNQLFLQALRKDTKQYFFWKTFSGNWEILK</sequence>
<evidence type="ECO:0008006" key="4">
    <source>
        <dbReference type="Google" id="ProtNLM"/>
    </source>
</evidence>
<dbReference type="EMBL" id="RQGD01000039">
    <property type="protein sequence ID" value="TGL57163.1"/>
    <property type="molecule type" value="Genomic_DNA"/>
</dbReference>
<keyword evidence="3" id="KW-1185">Reference proteome</keyword>
<protein>
    <recommendedName>
        <fullName evidence="4">Secreted protein</fullName>
    </recommendedName>
</protein>
<comment type="caution">
    <text evidence="2">The sequence shown here is derived from an EMBL/GenBank/DDBJ whole genome shotgun (WGS) entry which is preliminary data.</text>
</comment>
<dbReference type="RefSeq" id="WP_135624791.1">
    <property type="nucleotide sequence ID" value="NZ_RQGD01000039.1"/>
</dbReference>
<dbReference type="AlphaFoldDB" id="A0A4R9JW12"/>
<evidence type="ECO:0000256" key="1">
    <source>
        <dbReference type="SAM" id="SignalP"/>
    </source>
</evidence>
<accession>A0A4R9JW12</accession>
<name>A0A4R9JW12_9LEPT</name>
<evidence type="ECO:0000313" key="2">
    <source>
        <dbReference type="EMBL" id="TGL57163.1"/>
    </source>
</evidence>
<evidence type="ECO:0000313" key="3">
    <source>
        <dbReference type="Proteomes" id="UP000297693"/>
    </source>
</evidence>
<feature type="chain" id="PRO_5020312959" description="Secreted protein" evidence="1">
    <location>
        <begin position="19"/>
        <end position="150"/>
    </location>
</feature>
<proteinExistence type="predicted"/>
<reference evidence="2" key="1">
    <citation type="journal article" date="2019" name="PLoS Negl. Trop. Dis.">
        <title>Revisiting the worldwide diversity of Leptospira species in the environment.</title>
        <authorList>
            <person name="Vincent A.T."/>
            <person name="Schiettekatte O."/>
            <person name="Bourhy P."/>
            <person name="Veyrier F.J."/>
            <person name="Picardeau M."/>
        </authorList>
    </citation>
    <scope>NUCLEOTIDE SEQUENCE [LARGE SCALE GENOMIC DNA]</scope>
    <source>
        <strain evidence="2">201702476</strain>
    </source>
</reference>
<feature type="signal peptide" evidence="1">
    <location>
        <begin position="1"/>
        <end position="18"/>
    </location>
</feature>
<dbReference type="OrthoDB" id="344638at2"/>
<organism evidence="2 3">
    <name type="scientific">Leptospira ognonensis</name>
    <dbReference type="NCBI Taxonomy" id="2484945"/>
    <lineage>
        <taxon>Bacteria</taxon>
        <taxon>Pseudomonadati</taxon>
        <taxon>Spirochaetota</taxon>
        <taxon>Spirochaetia</taxon>
        <taxon>Leptospirales</taxon>
        <taxon>Leptospiraceae</taxon>
        <taxon>Leptospira</taxon>
    </lineage>
</organism>